<feature type="domain" description="CRAL-TRIO" evidence="2">
    <location>
        <begin position="139"/>
        <end position="278"/>
    </location>
</feature>
<dbReference type="GO" id="GO:0016020">
    <property type="term" value="C:membrane"/>
    <property type="evidence" value="ECO:0007669"/>
    <property type="project" value="TreeGrafter"/>
</dbReference>
<reference evidence="3" key="1">
    <citation type="submission" date="2021-01" db="EMBL/GenBank/DDBJ databases">
        <authorList>
            <person name="Corre E."/>
            <person name="Pelletier E."/>
            <person name="Niang G."/>
            <person name="Scheremetjew M."/>
            <person name="Finn R."/>
            <person name="Kale V."/>
            <person name="Holt S."/>
            <person name="Cochrane G."/>
            <person name="Meng A."/>
            <person name="Brown T."/>
            <person name="Cohen L."/>
        </authorList>
    </citation>
    <scope>NUCLEOTIDE SEQUENCE</scope>
    <source>
        <strain evidence="3">SM1012Den-03</strain>
    </source>
</reference>
<dbReference type="PANTHER" id="PTHR10174:SF208">
    <property type="entry name" value="CRAL-TRIO DOMAIN-CONTAINING PROTEIN DDB_G0278031"/>
    <property type="match status" value="1"/>
</dbReference>
<evidence type="ECO:0000256" key="1">
    <source>
        <dbReference type="SAM" id="MobiDB-lite"/>
    </source>
</evidence>
<dbReference type="SUPFAM" id="SSF46938">
    <property type="entry name" value="CRAL/TRIO N-terminal domain"/>
    <property type="match status" value="1"/>
</dbReference>
<feature type="region of interest" description="Disordered" evidence="1">
    <location>
        <begin position="399"/>
        <end position="441"/>
    </location>
</feature>
<evidence type="ECO:0000259" key="2">
    <source>
        <dbReference type="Pfam" id="PF13716"/>
    </source>
</evidence>
<feature type="compositionally biased region" description="Polar residues" evidence="1">
    <location>
        <begin position="399"/>
        <end position="412"/>
    </location>
</feature>
<name>A0A7S2PJ78_9STRA</name>
<dbReference type="InterPro" id="IPR036865">
    <property type="entry name" value="CRAL-TRIO_dom_sf"/>
</dbReference>
<dbReference type="PANTHER" id="PTHR10174">
    <property type="entry name" value="ALPHA-TOCOPHEROL TRANSFER PROTEIN-RELATED"/>
    <property type="match status" value="1"/>
</dbReference>
<dbReference type="SUPFAM" id="SSF52087">
    <property type="entry name" value="CRAL/TRIO domain"/>
    <property type="match status" value="1"/>
</dbReference>
<dbReference type="Pfam" id="PF13716">
    <property type="entry name" value="CRAL_TRIO_2"/>
    <property type="match status" value="1"/>
</dbReference>
<dbReference type="CDD" id="cd00170">
    <property type="entry name" value="SEC14"/>
    <property type="match status" value="1"/>
</dbReference>
<accession>A0A7S2PJ78</accession>
<evidence type="ECO:0000313" key="3">
    <source>
        <dbReference type="EMBL" id="CAD9602872.1"/>
    </source>
</evidence>
<dbReference type="AlphaFoldDB" id="A0A7S2PJ78"/>
<dbReference type="EMBL" id="HBGZ01015362">
    <property type="protein sequence ID" value="CAD9602872.1"/>
    <property type="molecule type" value="Transcribed_RNA"/>
</dbReference>
<dbReference type="Gene3D" id="3.40.525.10">
    <property type="entry name" value="CRAL-TRIO lipid binding domain"/>
    <property type="match status" value="1"/>
</dbReference>
<protein>
    <recommendedName>
        <fullName evidence="2">CRAL-TRIO domain-containing protein</fullName>
    </recommendedName>
</protein>
<organism evidence="3">
    <name type="scientific">Skeletonema marinoi</name>
    <dbReference type="NCBI Taxonomy" id="267567"/>
    <lineage>
        <taxon>Eukaryota</taxon>
        <taxon>Sar</taxon>
        <taxon>Stramenopiles</taxon>
        <taxon>Ochrophyta</taxon>
        <taxon>Bacillariophyta</taxon>
        <taxon>Coscinodiscophyceae</taxon>
        <taxon>Thalassiosirophycidae</taxon>
        <taxon>Thalassiosirales</taxon>
        <taxon>Skeletonemataceae</taxon>
        <taxon>Skeletonema</taxon>
        <taxon>Skeletonema marinoi-dohrnii complex</taxon>
    </lineage>
</organism>
<dbReference type="InterPro" id="IPR036273">
    <property type="entry name" value="CRAL/TRIO_N_dom_sf"/>
</dbReference>
<dbReference type="GO" id="GO:1902936">
    <property type="term" value="F:phosphatidylinositol bisphosphate binding"/>
    <property type="evidence" value="ECO:0007669"/>
    <property type="project" value="TreeGrafter"/>
</dbReference>
<proteinExistence type="predicted"/>
<dbReference type="InterPro" id="IPR001251">
    <property type="entry name" value="CRAL-TRIO_dom"/>
</dbReference>
<sequence>MWGFQQAPVPAASDDPAVDADLCGKPAAVVSNPDIPGSLTALQNELSKIPIAEKAALAHAQGLKPEIFDDDHVLQFLWAEKFDASLAAKRLVRYWSDRFKLFGPDKFVLPLTLKGALKDDSLALSRGYVQLLADTDTAGRAVLYLDWSSHEPSIGYSQESMHRVFWYMAHVAVENPKIFETGVVLVIYPQEARLDQFDHSLWNTIADSCRYSLPISWKATHIVHPNRFFSIIHPVFMASLPQDVQDRVVVHSGTKMKVLANLLRYCLPWDKIPSDIGGCLDIEFDQWLSERMTKEDQERLEKPSSTSSSSLVFSSALNHVESQNNPTSDNNNSGNPLEGRALGLLSQLMQSGQSSALPNPVTSAVPNLPPIRHNSFTGIDNSNANQLFLDLVHSSNPGQLSNNSALGSATTSDADKRDDNTKQSAAKGPKSIIKSGRKSDPRMDAAVEAKINDPDLSLVDALRQGGFVFPNIDDTNAPQYTVVDSDNVKITQRKNQLLRRLRSMKKKG</sequence>
<gene>
    <name evidence="3" type="ORF">SMAR0320_LOCUS10966</name>
</gene>